<dbReference type="Proteomes" id="UP000031668">
    <property type="component" value="Unassembled WGS sequence"/>
</dbReference>
<evidence type="ECO:0000313" key="2">
    <source>
        <dbReference type="Proteomes" id="UP000031668"/>
    </source>
</evidence>
<proteinExistence type="predicted"/>
<sequence>MNAQLVSLHFISSCFDILFENDWEAEYSLRRKSLILYKSKALFSMGRTVHFFIQISPNTYHPIQHFSIQRDKKSLYQNYGVVRTAFSGTREDPIILLCFKGRNIILISCETEVDFRNLVIELEKLLPSEIPRDGLQIFDDYIRKQKLKALGI</sequence>
<dbReference type="AlphaFoldDB" id="A0A0C2MVZ6"/>
<gene>
    <name evidence="1" type="ORF">RF11_06812</name>
</gene>
<comment type="caution">
    <text evidence="1">The sequence shown here is derived from an EMBL/GenBank/DDBJ whole genome shotgun (WGS) entry which is preliminary data.</text>
</comment>
<keyword evidence="2" id="KW-1185">Reference proteome</keyword>
<name>A0A0C2MVZ6_THEKT</name>
<reference evidence="1 2" key="1">
    <citation type="journal article" date="2014" name="Genome Biol. Evol.">
        <title>The genome of the myxosporean Thelohanellus kitauei shows adaptations to nutrient acquisition within its fish host.</title>
        <authorList>
            <person name="Yang Y."/>
            <person name="Xiong J."/>
            <person name="Zhou Z."/>
            <person name="Huo F."/>
            <person name="Miao W."/>
            <person name="Ran C."/>
            <person name="Liu Y."/>
            <person name="Zhang J."/>
            <person name="Feng J."/>
            <person name="Wang M."/>
            <person name="Wang M."/>
            <person name="Wang L."/>
            <person name="Yao B."/>
        </authorList>
    </citation>
    <scope>NUCLEOTIDE SEQUENCE [LARGE SCALE GENOMIC DNA]</scope>
    <source>
        <strain evidence="1">Wuqing</strain>
    </source>
</reference>
<accession>A0A0C2MVZ6</accession>
<evidence type="ECO:0000313" key="1">
    <source>
        <dbReference type="EMBL" id="KII68365.1"/>
    </source>
</evidence>
<protein>
    <submittedName>
        <fullName evidence="1">Uncharacterized protein</fullName>
    </submittedName>
</protein>
<dbReference type="EMBL" id="JWZT01002870">
    <property type="protein sequence ID" value="KII68365.1"/>
    <property type="molecule type" value="Genomic_DNA"/>
</dbReference>
<organism evidence="1 2">
    <name type="scientific">Thelohanellus kitauei</name>
    <name type="common">Myxosporean</name>
    <dbReference type="NCBI Taxonomy" id="669202"/>
    <lineage>
        <taxon>Eukaryota</taxon>
        <taxon>Metazoa</taxon>
        <taxon>Cnidaria</taxon>
        <taxon>Myxozoa</taxon>
        <taxon>Myxosporea</taxon>
        <taxon>Bivalvulida</taxon>
        <taxon>Platysporina</taxon>
        <taxon>Myxobolidae</taxon>
        <taxon>Thelohanellus</taxon>
    </lineage>
</organism>